<reference evidence="1 2" key="1">
    <citation type="journal article" date="2016" name="Mol. Biol. Evol.">
        <title>Genome-Wide Survey of Gut Fungi (Harpellales) Reveals the First Horizontally Transferred Ubiquitin Gene from a Mosquito Host.</title>
        <authorList>
            <person name="Wang Y."/>
            <person name="White M.M."/>
            <person name="Kvist S."/>
            <person name="Moncalvo J.M."/>
        </authorList>
    </citation>
    <scope>NUCLEOTIDE SEQUENCE [LARGE SCALE GENOMIC DNA]</scope>
    <source>
        <strain evidence="1 2">ALG-7-W6</strain>
    </source>
</reference>
<evidence type="ECO:0000313" key="2">
    <source>
        <dbReference type="Proteomes" id="UP000187455"/>
    </source>
</evidence>
<organism evidence="1 2">
    <name type="scientific">Smittium mucronatum</name>
    <dbReference type="NCBI Taxonomy" id="133383"/>
    <lineage>
        <taxon>Eukaryota</taxon>
        <taxon>Fungi</taxon>
        <taxon>Fungi incertae sedis</taxon>
        <taxon>Zoopagomycota</taxon>
        <taxon>Kickxellomycotina</taxon>
        <taxon>Harpellomycetes</taxon>
        <taxon>Harpellales</taxon>
        <taxon>Legeriomycetaceae</taxon>
        <taxon>Smittium</taxon>
    </lineage>
</organism>
<evidence type="ECO:0000313" key="1">
    <source>
        <dbReference type="EMBL" id="OLY78344.1"/>
    </source>
</evidence>
<proteinExistence type="predicted"/>
<comment type="caution">
    <text evidence="1">The sequence shown here is derived from an EMBL/GenBank/DDBJ whole genome shotgun (WGS) entry which is preliminary data.</text>
</comment>
<sequence>MSEDTNTKLNKLTSLVSQLIRKREHQIYVEDLFITLRIPLTKITVYKELSQVISVDHKGLFPNLSIERRSREGTIHESKNQLYELLSTATEQSSFKIGEQVGYHAAPNSEDARLSHTTYRLIRKLKYSGKSRDHNHRIP</sequence>
<name>A0A1R0GN75_9FUNG</name>
<gene>
    <name evidence="1" type="ORF">AYI68_g7607</name>
</gene>
<dbReference type="Proteomes" id="UP000187455">
    <property type="component" value="Unassembled WGS sequence"/>
</dbReference>
<dbReference type="AlphaFoldDB" id="A0A1R0GN75"/>
<accession>A0A1R0GN75</accession>
<dbReference type="EMBL" id="LSSL01006675">
    <property type="protein sequence ID" value="OLY78344.1"/>
    <property type="molecule type" value="Genomic_DNA"/>
</dbReference>
<keyword evidence="2" id="KW-1185">Reference proteome</keyword>
<protein>
    <submittedName>
        <fullName evidence="1">Uncharacterized protein</fullName>
    </submittedName>
</protein>